<reference evidence="3 4" key="1">
    <citation type="journal article" date="2024" name="BMC Genomics">
        <title>Genome assembly of redclaw crayfish (Cherax quadricarinatus) provides insights into its immune adaptation and hypoxia tolerance.</title>
        <authorList>
            <person name="Liu Z."/>
            <person name="Zheng J."/>
            <person name="Li H."/>
            <person name="Fang K."/>
            <person name="Wang S."/>
            <person name="He J."/>
            <person name="Zhou D."/>
            <person name="Weng S."/>
            <person name="Chi M."/>
            <person name="Gu Z."/>
            <person name="He J."/>
            <person name="Li F."/>
            <person name="Wang M."/>
        </authorList>
    </citation>
    <scope>NUCLEOTIDE SEQUENCE [LARGE SCALE GENOMIC DNA]</scope>
    <source>
        <strain evidence="3">ZL_2023a</strain>
    </source>
</reference>
<protein>
    <recommendedName>
        <fullName evidence="2">Mutator-like transposase domain-containing protein</fullName>
    </recommendedName>
</protein>
<dbReference type="EMBL" id="JARKIK010000079">
    <property type="protein sequence ID" value="KAK8726585.1"/>
    <property type="molecule type" value="Genomic_DNA"/>
</dbReference>
<evidence type="ECO:0000259" key="2">
    <source>
        <dbReference type="Pfam" id="PF20700"/>
    </source>
</evidence>
<dbReference type="PANTHER" id="PTHR33309:SF3">
    <property type="entry name" value="CCHC-TYPE DOMAIN-CONTAINING PROTEIN"/>
    <property type="match status" value="1"/>
</dbReference>
<proteinExistence type="predicted"/>
<dbReference type="AlphaFoldDB" id="A0AAW0W8S3"/>
<evidence type="ECO:0000313" key="3">
    <source>
        <dbReference type="EMBL" id="KAK8726585.1"/>
    </source>
</evidence>
<dbReference type="PANTHER" id="PTHR33309">
    <property type="entry name" value="KERATIN, ULTRA HIGH-SULFUR MATRIX PROTEIN-LIKE"/>
    <property type="match status" value="1"/>
</dbReference>
<dbReference type="Proteomes" id="UP001445076">
    <property type="component" value="Unassembled WGS sequence"/>
</dbReference>
<organism evidence="3 4">
    <name type="scientific">Cherax quadricarinatus</name>
    <name type="common">Australian red claw crayfish</name>
    <dbReference type="NCBI Taxonomy" id="27406"/>
    <lineage>
        <taxon>Eukaryota</taxon>
        <taxon>Metazoa</taxon>
        <taxon>Ecdysozoa</taxon>
        <taxon>Arthropoda</taxon>
        <taxon>Crustacea</taxon>
        <taxon>Multicrustacea</taxon>
        <taxon>Malacostraca</taxon>
        <taxon>Eumalacostraca</taxon>
        <taxon>Eucarida</taxon>
        <taxon>Decapoda</taxon>
        <taxon>Pleocyemata</taxon>
        <taxon>Astacidea</taxon>
        <taxon>Parastacoidea</taxon>
        <taxon>Parastacidae</taxon>
        <taxon>Cherax</taxon>
    </lineage>
</organism>
<comment type="caution">
    <text evidence="3">The sequence shown here is derived from an EMBL/GenBank/DDBJ whole genome shotgun (WGS) entry which is preliminary data.</text>
</comment>
<dbReference type="InterPro" id="IPR049012">
    <property type="entry name" value="Mutator_transp_dom"/>
</dbReference>
<gene>
    <name evidence="3" type="ORF">OTU49_010325</name>
</gene>
<accession>A0AAW0W8S3</accession>
<dbReference type="Pfam" id="PF20700">
    <property type="entry name" value="Mutator"/>
    <property type="match status" value="1"/>
</dbReference>
<name>A0AAW0W8S3_CHEQU</name>
<evidence type="ECO:0000313" key="4">
    <source>
        <dbReference type="Proteomes" id="UP001445076"/>
    </source>
</evidence>
<keyword evidence="1" id="KW-0175">Coiled coil</keyword>
<keyword evidence="4" id="KW-1185">Reference proteome</keyword>
<feature type="domain" description="Mutator-like transposase" evidence="2">
    <location>
        <begin position="139"/>
        <end position="484"/>
    </location>
</feature>
<feature type="coiled-coil region" evidence="1">
    <location>
        <begin position="292"/>
        <end position="319"/>
    </location>
</feature>
<evidence type="ECO:0000256" key="1">
    <source>
        <dbReference type="SAM" id="Coils"/>
    </source>
</evidence>
<sequence>MTVSALTTPDVATAEVATADVAAPHVATQHVATADVATPHVATPVVPSSAVASTSTAADASTSTAADASASASASDRVSTGVHVSSATRRVSMYKKKNRVAVDKEMICMEKDNFAEVISYVHCPFCFSNEIEVTYYKHHLETFVSMSCIDCKLIFIEKPYGIRKKLNVLTGRMVYAEMVVGGGYSSFSRRNALCNLPSLGIETFSRYTSMITRASIESCRKILDETRIVIGEEYAKCGFLPDARGVLDIDVTYDGSWHTRGHHSNFGVGVAIDALTKLAVDYQVLCKHCFVCSSLEGRLQKKRLTMEKYEELKQSHESRCNKNFSGSSGKMEVEAALIIWQRSQKMKLRYKTIISDGDSATYKGIVELNDGAGPYEGIQVAKEECINHYAKRLKNRLTALVKLHYTEKQLRTGKKRKQYHMKKGMLNDFMIDKLAQYFQKNLRENCGTDVETMRNGILSSFFHCSSTDDNPQHQLCPPGSASWCFYKKALADNLPPPSHTTMKVQFQLEPDYFKRVHDIYKDLTKDEMMERCIQGRTQNPNESLHKRIWTYCNKALFRNKWQVDFATSNAIAEYNVGYERSCLDILLGYGRSSLNQHHLRTMDKKMQTVRTKVCKRRKRAVDTSYEAGGH</sequence>